<keyword evidence="2" id="KW-1185">Reference proteome</keyword>
<organism evidence="1 2">
    <name type="scientific">Chitinimonas lacunae</name>
    <dbReference type="NCBI Taxonomy" id="1963018"/>
    <lineage>
        <taxon>Bacteria</taxon>
        <taxon>Pseudomonadati</taxon>
        <taxon>Pseudomonadota</taxon>
        <taxon>Betaproteobacteria</taxon>
        <taxon>Neisseriales</taxon>
        <taxon>Chitinibacteraceae</taxon>
        <taxon>Chitinimonas</taxon>
    </lineage>
</organism>
<dbReference type="Proteomes" id="UP001595791">
    <property type="component" value="Unassembled WGS sequence"/>
</dbReference>
<gene>
    <name evidence="1" type="ORF">ACFOW7_13440</name>
</gene>
<dbReference type="EMBL" id="JBHSBU010000001">
    <property type="protein sequence ID" value="MFC4160342.1"/>
    <property type="molecule type" value="Genomic_DNA"/>
</dbReference>
<dbReference type="RefSeq" id="WP_378165067.1">
    <property type="nucleotide sequence ID" value="NZ_JBHSBU010000001.1"/>
</dbReference>
<protein>
    <submittedName>
        <fullName evidence="1">Uncharacterized protein</fullName>
    </submittedName>
</protein>
<sequence length="64" mass="6553">MSTLSTRIVRFSAAVLLSLAALAGFGHFVDRSMDKLAVAIGPVLEAQTPATVKLSGLEGSGQHG</sequence>
<proteinExistence type="predicted"/>
<accession>A0ABV8MTM4</accession>
<comment type="caution">
    <text evidence="1">The sequence shown here is derived from an EMBL/GenBank/DDBJ whole genome shotgun (WGS) entry which is preliminary data.</text>
</comment>
<reference evidence="2" key="1">
    <citation type="journal article" date="2019" name="Int. J. Syst. Evol. Microbiol.">
        <title>The Global Catalogue of Microorganisms (GCM) 10K type strain sequencing project: providing services to taxonomists for standard genome sequencing and annotation.</title>
        <authorList>
            <consortium name="The Broad Institute Genomics Platform"/>
            <consortium name="The Broad Institute Genome Sequencing Center for Infectious Disease"/>
            <person name="Wu L."/>
            <person name="Ma J."/>
        </authorList>
    </citation>
    <scope>NUCLEOTIDE SEQUENCE [LARGE SCALE GENOMIC DNA]</scope>
    <source>
        <strain evidence="2">LMG 29894</strain>
    </source>
</reference>
<evidence type="ECO:0000313" key="1">
    <source>
        <dbReference type="EMBL" id="MFC4160342.1"/>
    </source>
</evidence>
<evidence type="ECO:0000313" key="2">
    <source>
        <dbReference type="Proteomes" id="UP001595791"/>
    </source>
</evidence>
<name>A0ABV8MTM4_9NEIS</name>